<comment type="caution">
    <text evidence="7">The sequence shown here is derived from an EMBL/GenBank/DDBJ whole genome shotgun (WGS) entry which is preliminary data.</text>
</comment>
<dbReference type="RefSeq" id="WP_188497098.1">
    <property type="nucleotide sequence ID" value="NZ_BMFV01000011.1"/>
</dbReference>
<dbReference type="AlphaFoldDB" id="A0A8J2ZW98"/>
<evidence type="ECO:0000313" key="8">
    <source>
        <dbReference type="Proteomes" id="UP000656813"/>
    </source>
</evidence>
<evidence type="ECO:0000259" key="6">
    <source>
        <dbReference type="Pfam" id="PF07992"/>
    </source>
</evidence>
<protein>
    <submittedName>
        <fullName evidence="7">NADH dehydrogenase-like protein YutJ</fullName>
    </submittedName>
</protein>
<keyword evidence="4" id="KW-0274">FAD</keyword>
<keyword evidence="8" id="KW-1185">Reference proteome</keyword>
<dbReference type="PRINTS" id="PR00411">
    <property type="entry name" value="PNDRDTASEI"/>
</dbReference>
<reference evidence="7" key="1">
    <citation type="journal article" date="2014" name="Int. J. Syst. Evol. Microbiol.">
        <title>Complete genome sequence of Corynebacterium casei LMG S-19264T (=DSM 44701T), isolated from a smear-ripened cheese.</title>
        <authorList>
            <consortium name="US DOE Joint Genome Institute (JGI-PGF)"/>
            <person name="Walter F."/>
            <person name="Albersmeier A."/>
            <person name="Kalinowski J."/>
            <person name="Ruckert C."/>
        </authorList>
    </citation>
    <scope>NUCLEOTIDE SEQUENCE</scope>
    <source>
        <strain evidence="7">CGMCC 1.12777</strain>
    </source>
</reference>
<comment type="similarity">
    <text evidence="2">Belongs to the NADH dehydrogenase family.</text>
</comment>
<name>A0A8J2ZW98_9BACL</name>
<evidence type="ECO:0000256" key="1">
    <source>
        <dbReference type="ARBA" id="ARBA00001974"/>
    </source>
</evidence>
<evidence type="ECO:0000256" key="2">
    <source>
        <dbReference type="ARBA" id="ARBA00005272"/>
    </source>
</evidence>
<dbReference type="InterPro" id="IPR036188">
    <property type="entry name" value="FAD/NAD-bd_sf"/>
</dbReference>
<dbReference type="GO" id="GO:0003955">
    <property type="term" value="F:NAD(P)H dehydrogenase (quinone) activity"/>
    <property type="evidence" value="ECO:0007669"/>
    <property type="project" value="TreeGrafter"/>
</dbReference>
<dbReference type="SUPFAM" id="SSF51905">
    <property type="entry name" value="FAD/NAD(P)-binding domain"/>
    <property type="match status" value="2"/>
</dbReference>
<keyword evidence="5" id="KW-0560">Oxidoreductase</keyword>
<organism evidence="7 8">
    <name type="scientific">Pullulanibacillus pueri</name>
    <dbReference type="NCBI Taxonomy" id="1437324"/>
    <lineage>
        <taxon>Bacteria</taxon>
        <taxon>Bacillati</taxon>
        <taxon>Bacillota</taxon>
        <taxon>Bacilli</taxon>
        <taxon>Bacillales</taxon>
        <taxon>Sporolactobacillaceae</taxon>
        <taxon>Pullulanibacillus</taxon>
    </lineage>
</organism>
<evidence type="ECO:0000256" key="3">
    <source>
        <dbReference type="ARBA" id="ARBA00022630"/>
    </source>
</evidence>
<dbReference type="Pfam" id="PF07992">
    <property type="entry name" value="Pyr_redox_2"/>
    <property type="match status" value="1"/>
</dbReference>
<dbReference type="InterPro" id="IPR051169">
    <property type="entry name" value="NADH-Q_oxidoreductase"/>
</dbReference>
<evidence type="ECO:0000313" key="7">
    <source>
        <dbReference type="EMBL" id="GGH81026.1"/>
    </source>
</evidence>
<evidence type="ECO:0000256" key="4">
    <source>
        <dbReference type="ARBA" id="ARBA00022827"/>
    </source>
</evidence>
<dbReference type="InterPro" id="IPR023753">
    <property type="entry name" value="FAD/NAD-binding_dom"/>
</dbReference>
<dbReference type="EMBL" id="BMFV01000011">
    <property type="protein sequence ID" value="GGH81026.1"/>
    <property type="molecule type" value="Genomic_DNA"/>
</dbReference>
<reference evidence="7" key="2">
    <citation type="submission" date="2020-09" db="EMBL/GenBank/DDBJ databases">
        <authorList>
            <person name="Sun Q."/>
            <person name="Zhou Y."/>
        </authorList>
    </citation>
    <scope>NUCLEOTIDE SEQUENCE</scope>
    <source>
        <strain evidence="7">CGMCC 1.12777</strain>
    </source>
</reference>
<dbReference type="Proteomes" id="UP000656813">
    <property type="component" value="Unassembled WGS sequence"/>
</dbReference>
<dbReference type="GO" id="GO:0019646">
    <property type="term" value="P:aerobic electron transport chain"/>
    <property type="evidence" value="ECO:0007669"/>
    <property type="project" value="TreeGrafter"/>
</dbReference>
<dbReference type="PANTHER" id="PTHR42913:SF3">
    <property type="entry name" value="64 KDA MITOCHONDRIAL NADH DEHYDROGENASE (EUROFUNG)"/>
    <property type="match status" value="1"/>
</dbReference>
<gene>
    <name evidence="7" type="primary">yutJ</name>
    <name evidence="7" type="ORF">GCM10007096_18310</name>
</gene>
<keyword evidence="3" id="KW-0285">Flavoprotein</keyword>
<proteinExistence type="inferred from homology"/>
<dbReference type="PRINTS" id="PR00368">
    <property type="entry name" value="FADPNR"/>
</dbReference>
<evidence type="ECO:0000256" key="5">
    <source>
        <dbReference type="ARBA" id="ARBA00023002"/>
    </source>
</evidence>
<sequence>MIHIVILGGGYGGLEIVKLLTTKELKQPFYITLVDRHPFHSIKTEYHALAAGTLSDDRLRMDFPEHECLRKVCSEVSRIDLKSQIVFTVDQEIPFHYLIIALGSEDRFHTIKGAAPVAKSIQTIENTRKTYESIQNTKPYGTVKIIGGGLSGVELASELRESRKDLNIHIVERGHRILKTFSDRIQLHVHEWLNKHDVQVINHSNIEYIRHKAIYNNGERQEADVIIWAAGVHPTSVVRQLEAEKDPLGRLIIDQNHRLIRYPQVFAVGDCSSTAFAPSAQIAKQQGCQVGDYLIDVLNYKAPQSKKKLVHKGTLGSLGKKDGFGVIGKVVLTGRTPRRIKRWVEYAHLKGY</sequence>
<accession>A0A8J2ZW98</accession>
<dbReference type="PANTHER" id="PTHR42913">
    <property type="entry name" value="APOPTOSIS-INDUCING FACTOR 1"/>
    <property type="match status" value="1"/>
</dbReference>
<comment type="cofactor">
    <cofactor evidence="1">
        <name>FAD</name>
        <dbReference type="ChEBI" id="CHEBI:57692"/>
    </cofactor>
</comment>
<feature type="domain" description="FAD/NAD(P)-binding" evidence="6">
    <location>
        <begin position="3"/>
        <end position="287"/>
    </location>
</feature>
<dbReference type="Gene3D" id="3.50.50.100">
    <property type="match status" value="1"/>
</dbReference>